<reference evidence="8 12" key="4">
    <citation type="submission" date="2018-10" db="EMBL/GenBank/DDBJ databases">
        <title>Cultivation of a novel Methanohalophilus strain from Kebrit Deep of the Red Sea and a genomic comparison of members of the genus Methanohalophilus.</title>
        <authorList>
            <person name="Guan Y."/>
            <person name="Ngugi D.K."/>
            <person name="Stingl U."/>
        </authorList>
    </citation>
    <scope>NUCLEOTIDE SEQUENCE [LARGE SCALE GENOMIC DNA]</scope>
    <source>
        <strain evidence="8 12">DSM 7471</strain>
    </source>
</reference>
<dbReference type="EMBL" id="JWTK01000013">
    <property type="protein sequence ID" value="OJH48392.1"/>
    <property type="molecule type" value="Genomic_DNA"/>
</dbReference>
<dbReference type="Gene3D" id="3.40.50.150">
    <property type="entry name" value="Vaccinia Virus protein VP39"/>
    <property type="match status" value="1"/>
</dbReference>
<dbReference type="OrthoDB" id="8079at2157"/>
<dbReference type="FunFam" id="3.40.50.150:FF:000131">
    <property type="entry name" value="tRNA wybutosine-synthesizing protein 2/3/4"/>
    <property type="match status" value="1"/>
</dbReference>
<dbReference type="InterPro" id="IPR056744">
    <property type="entry name" value="TRM5/TYW2-like_N"/>
</dbReference>
<protein>
    <recommendedName>
        <fullName evidence="5">tRNA(Phe) (4-demethylwyosine(37)-C(7)) aminocarboxypropyltransferase</fullName>
        <ecNumber evidence="5">2.5.1.114</ecNumber>
    </recommendedName>
    <alternativeName>
        <fullName evidence="5">tRNA wyosine derivatives biosynthesis protein Taw2</fullName>
    </alternativeName>
</protein>
<dbReference type="AlphaFoldDB" id="A0A1L9C1K0"/>
<evidence type="ECO:0000313" key="10">
    <source>
        <dbReference type="Proteomes" id="UP000185713"/>
    </source>
</evidence>
<gene>
    <name evidence="5" type="primary">taw2</name>
    <name evidence="8" type="ORF">EFE41_03960</name>
    <name evidence="7" type="ORF">MPF_2118</name>
    <name evidence="9" type="ORF">SAMN06264941_1879</name>
</gene>
<evidence type="ECO:0000256" key="5">
    <source>
        <dbReference type="HAMAP-Rule" id="MF_01922"/>
    </source>
</evidence>
<keyword evidence="5" id="KW-0963">Cytoplasm</keyword>
<dbReference type="Proteomes" id="UP000278252">
    <property type="component" value="Unassembled WGS sequence"/>
</dbReference>
<evidence type="ECO:0000256" key="1">
    <source>
        <dbReference type="ARBA" id="ARBA00022603"/>
    </source>
</evidence>
<name>A0A1L9C1K0_9EURY</name>
<reference evidence="7 10" key="1">
    <citation type="submission" date="2014-12" db="EMBL/GenBank/DDBJ databases">
        <title>The genome sequence of Methanohalophilus portucalensis strain FDF1.</title>
        <authorList>
            <person name="Lai M.-C."/>
            <person name="Lai S.-J."/>
        </authorList>
    </citation>
    <scope>NUCLEOTIDE SEQUENCE [LARGE SCALE GENOMIC DNA]</scope>
    <source>
        <strain evidence="7 10">FDF-1</strain>
    </source>
</reference>
<dbReference type="InterPro" id="IPR040601">
    <property type="entry name" value="Trm5a/b_N"/>
</dbReference>
<evidence type="ECO:0000256" key="3">
    <source>
        <dbReference type="ARBA" id="ARBA00022691"/>
    </source>
</evidence>
<proteinExistence type="inferred from homology"/>
<dbReference type="InterPro" id="IPR030867">
    <property type="entry name" value="TYW2_archaea"/>
</dbReference>
<dbReference type="EMBL" id="FXBN01000003">
    <property type="protein sequence ID" value="SMH42962.1"/>
    <property type="molecule type" value="Genomic_DNA"/>
</dbReference>
<dbReference type="GO" id="GO:0030488">
    <property type="term" value="P:tRNA methylation"/>
    <property type="evidence" value="ECO:0007669"/>
    <property type="project" value="TreeGrafter"/>
</dbReference>
<dbReference type="Gene3D" id="3.30.300.110">
    <property type="entry name" value="Met-10+ protein-like domains"/>
    <property type="match status" value="1"/>
</dbReference>
<dbReference type="STRING" id="523843.SAMN06264941_1879"/>
<keyword evidence="2 5" id="KW-0808">Transferase</keyword>
<feature type="binding site" evidence="5">
    <location>
        <position position="218"/>
    </location>
    <ligand>
        <name>S-adenosyl-L-methionine</name>
        <dbReference type="ChEBI" id="CHEBI:59789"/>
    </ligand>
</feature>
<evidence type="ECO:0000256" key="4">
    <source>
        <dbReference type="ARBA" id="ARBA00022694"/>
    </source>
</evidence>
<dbReference type="HAMAP" id="MF_01922">
    <property type="entry name" value="TYW2_archaea"/>
    <property type="match status" value="1"/>
</dbReference>
<dbReference type="GO" id="GO:0102522">
    <property type="term" value="F:tRNA 4-demethylwyosine alpha-amino-alpha-carboxypropyltransferase activity"/>
    <property type="evidence" value="ECO:0007669"/>
    <property type="project" value="UniProtKB-EC"/>
</dbReference>
<dbReference type="InterPro" id="IPR030382">
    <property type="entry name" value="MeTrfase_TRM5/TYW2"/>
</dbReference>
<evidence type="ECO:0000259" key="6">
    <source>
        <dbReference type="PROSITE" id="PS51684"/>
    </source>
</evidence>
<keyword evidence="3 5" id="KW-0949">S-adenosyl-L-methionine</keyword>
<comment type="function">
    <text evidence="5">S-adenosyl-L-methionine-dependent transferase that acts as a component of the wyosine derivatives biosynthesis pathway. Catalyzes the transfer of the alpha-amino-alpha-carboxypropyl (acp) group from S-adenosyl-L-methionine to 4-demethylwyosine (imG-14), forming 7-aminocarboxypropyl-demethylwyosine (wybutosine-86) at position 37 of tRNA(Phe).</text>
</comment>
<dbReference type="EC" id="2.5.1.114" evidence="5"/>
<dbReference type="EMBL" id="RJJH01000004">
    <property type="protein sequence ID" value="RNI12167.1"/>
    <property type="molecule type" value="Genomic_DNA"/>
</dbReference>
<evidence type="ECO:0000313" key="11">
    <source>
        <dbReference type="Proteomes" id="UP000193969"/>
    </source>
</evidence>
<dbReference type="Pfam" id="PF18093">
    <property type="entry name" value="Trm5_N"/>
    <property type="match status" value="1"/>
</dbReference>
<evidence type="ECO:0000313" key="9">
    <source>
        <dbReference type="EMBL" id="SMH42962.1"/>
    </source>
</evidence>
<keyword evidence="11" id="KW-1185">Reference proteome</keyword>
<dbReference type="PANTHER" id="PTHR23245:SF41">
    <property type="entry name" value="TRNA(PHE) (4-DEMETHYLWYOSINE(37)-C(7)) AMINOCARBOXYPROPYLTRANSFERASE"/>
    <property type="match status" value="1"/>
</dbReference>
<dbReference type="GO" id="GO:0005737">
    <property type="term" value="C:cytoplasm"/>
    <property type="evidence" value="ECO:0007669"/>
    <property type="project" value="UniProtKB-SubCell"/>
</dbReference>
<feature type="binding site" evidence="5">
    <location>
        <position position="172"/>
    </location>
    <ligand>
        <name>S-adenosyl-L-methionine</name>
        <dbReference type="ChEBI" id="CHEBI:59789"/>
    </ligand>
</feature>
<sequence length="340" mass="38441">MEENFAVIVPARDTEKVRFELQSRGLLDWSRKFVSRIVEGGSFVEIPVTDLVSGYEIKRQEQPEFYRQQMSLKERLAGKMKPEELEKIPSGWQILGNIIVVTIPEKIMHRGIEIADELLHMYPSCDTVVRDLGINGSLRQPKRQLVSGNTTETIHKENGCYFKLDVTEVMYSKGNLREKNRMSKLGKGEIVVDMFAGIGYFTLPMAVHSQPEKIYSIELNPVSFGYLKDNVRLNNVQHIVQPLHGNCAEVTPKGVADRIIMGYVGGTADYLPVAIGALSKKGGILHFHEALAENLMFDRPIGQIKKAAKMQGRNVEIMECRSIKKYSPGVWHVVVDARIW</sequence>
<comment type="catalytic activity">
    <reaction evidence="5">
        <text>4-demethylwyosine(37) in tRNA(Phe) + S-adenosyl-L-methionine = 4-demethyl-7-[(3S)-3-amino-3-carboxypropyl]wyosine(37) in tRNA(Phe) + S-methyl-5'-thioadenosine + H(+)</text>
        <dbReference type="Rhea" id="RHEA:36355"/>
        <dbReference type="Rhea" id="RHEA-COMP:10164"/>
        <dbReference type="Rhea" id="RHEA-COMP:10378"/>
        <dbReference type="ChEBI" id="CHEBI:15378"/>
        <dbReference type="ChEBI" id="CHEBI:17509"/>
        <dbReference type="ChEBI" id="CHEBI:59789"/>
        <dbReference type="ChEBI" id="CHEBI:64315"/>
        <dbReference type="ChEBI" id="CHEBI:73550"/>
        <dbReference type="EC" id="2.5.1.114"/>
    </reaction>
</comment>
<feature type="binding site" evidence="5">
    <location>
        <position position="179"/>
    </location>
    <ligand>
        <name>S-adenosyl-L-methionine</name>
        <dbReference type="ChEBI" id="CHEBI:59789"/>
    </ligand>
</feature>
<dbReference type="SUPFAM" id="SSF53335">
    <property type="entry name" value="S-adenosyl-L-methionine-dependent methyltransferases"/>
    <property type="match status" value="1"/>
</dbReference>
<dbReference type="Pfam" id="PF25133">
    <property type="entry name" value="TYW2_N_2"/>
    <property type="match status" value="1"/>
</dbReference>
<dbReference type="PANTHER" id="PTHR23245">
    <property type="entry name" value="TRNA METHYLTRANSFERASE"/>
    <property type="match status" value="1"/>
</dbReference>
<dbReference type="Proteomes" id="UP000185713">
    <property type="component" value="Unassembled WGS sequence"/>
</dbReference>
<feature type="domain" description="SAM-dependent methyltransferase TRM5/TYW2-type" evidence="6">
    <location>
        <begin position="92"/>
        <end position="340"/>
    </location>
</feature>
<dbReference type="CDD" id="cd02440">
    <property type="entry name" value="AdoMet_MTases"/>
    <property type="match status" value="1"/>
</dbReference>
<dbReference type="PROSITE" id="PS51684">
    <property type="entry name" value="SAM_MT_TRM5_TYW2"/>
    <property type="match status" value="1"/>
</dbReference>
<dbReference type="RefSeq" id="WP_072362066.1">
    <property type="nucleotide sequence ID" value="NZ_FXBN01000003.1"/>
</dbReference>
<reference evidence="9" key="2">
    <citation type="submission" date="2017-04" db="EMBL/GenBank/DDBJ databases">
        <authorList>
            <person name="Afonso C.L."/>
            <person name="Miller P.J."/>
            <person name="Scott M.A."/>
            <person name="Spackman E."/>
            <person name="Goraichik I."/>
            <person name="Dimitrov K.M."/>
            <person name="Suarez D.L."/>
            <person name="Swayne D.E."/>
        </authorList>
    </citation>
    <scope>NUCLEOTIDE SEQUENCE [LARGE SCALE GENOMIC DNA]</scope>
    <source>
        <strain evidence="9">FDF-1</strain>
    </source>
</reference>
<dbReference type="InterPro" id="IPR029063">
    <property type="entry name" value="SAM-dependent_MTases_sf"/>
</dbReference>
<keyword evidence="4 5" id="KW-0819">tRNA processing</keyword>
<comment type="subcellular location">
    <subcellularLocation>
        <location evidence="5">Cytoplasm</location>
    </subcellularLocation>
</comment>
<accession>A0A1L9C1K0</accession>
<evidence type="ECO:0000313" key="8">
    <source>
        <dbReference type="EMBL" id="RNI12167.1"/>
    </source>
</evidence>
<dbReference type="GO" id="GO:0008175">
    <property type="term" value="F:tRNA methyltransferase activity"/>
    <property type="evidence" value="ECO:0007669"/>
    <property type="project" value="TreeGrafter"/>
</dbReference>
<comment type="similarity">
    <text evidence="5">Belongs to the class I-like SAM-binding methyltransferase superfamily. TRM5/TYW2 family.</text>
</comment>
<dbReference type="Gene3D" id="3.30.70.2580">
    <property type="match status" value="1"/>
</dbReference>
<comment type="caution">
    <text evidence="5">Lacks conserved residue(s) required for the propagation of feature annotation.</text>
</comment>
<reference evidence="11" key="3">
    <citation type="submission" date="2017-04" db="EMBL/GenBank/DDBJ databases">
        <authorList>
            <person name="Varghese N."/>
            <person name="Submissions S."/>
        </authorList>
    </citation>
    <scope>NUCLEOTIDE SEQUENCE [LARGE SCALE GENOMIC DNA]</scope>
    <source>
        <strain evidence="11">FDF-1</strain>
    </source>
</reference>
<evidence type="ECO:0000256" key="2">
    <source>
        <dbReference type="ARBA" id="ARBA00022679"/>
    </source>
</evidence>
<dbReference type="Pfam" id="PF02475">
    <property type="entry name" value="TRM5-TYW2_MTfase"/>
    <property type="match status" value="1"/>
</dbReference>
<evidence type="ECO:0000313" key="7">
    <source>
        <dbReference type="EMBL" id="OJH48392.1"/>
    </source>
</evidence>
<evidence type="ECO:0000313" key="12">
    <source>
        <dbReference type="Proteomes" id="UP000278252"/>
    </source>
</evidence>
<dbReference type="Proteomes" id="UP000193969">
    <property type="component" value="Unassembled WGS sequence"/>
</dbReference>
<dbReference type="InterPro" id="IPR056743">
    <property type="entry name" value="TRM5-TYW2-like_MTfase"/>
</dbReference>
<keyword evidence="1 7" id="KW-0489">Methyltransferase</keyword>
<organism evidence="7 10">
    <name type="scientific">Methanohalophilus portucalensis FDF-1</name>
    <dbReference type="NCBI Taxonomy" id="523843"/>
    <lineage>
        <taxon>Archaea</taxon>
        <taxon>Methanobacteriati</taxon>
        <taxon>Methanobacteriota</taxon>
        <taxon>Stenosarchaea group</taxon>
        <taxon>Methanomicrobia</taxon>
        <taxon>Methanosarcinales</taxon>
        <taxon>Methanosarcinaceae</taxon>
        <taxon>Methanohalophilus</taxon>
    </lineage>
</organism>